<accession>A0A1K0JA42</accession>
<feature type="signal peptide" evidence="1">
    <location>
        <begin position="1"/>
        <end position="26"/>
    </location>
</feature>
<sequence>MHLFRRALTQSAIWAGSVLCGTLALAAPVSLPPQLVDPDRISTSGISSGGYMAVQMHVSYSALIKGAAVIAGGPYACAQTGKGEQANLQRALGPCMAGTYSLWQRTWCFWGLATCAGTNAPDVAGAVAATRQHASAGAIDPVANLMTHPVLLISGTSDDTVRPVVMDALAAYYRNFVRAEKLRYEKIPGAGHTFPTDSYRQGNPCSSAVSPFISDCRFDAAGRILKHLFGNLQPRNEGPPRGTLIEFDQAEFLNAPESKSMARTGWLYVPERCASKRCRLHVAFHGCQQSASPAAVRRTCRLQPLGRYQRHRGSLSPDCCLGRHPV</sequence>
<dbReference type="SUPFAM" id="SSF53474">
    <property type="entry name" value="alpha/beta-Hydrolases"/>
    <property type="match status" value="1"/>
</dbReference>
<dbReference type="Gene3D" id="3.40.50.1820">
    <property type="entry name" value="alpha/beta hydrolase"/>
    <property type="match status" value="1"/>
</dbReference>
<protein>
    <submittedName>
        <fullName evidence="2">Fibronectin type 3 domain-containing protein</fullName>
    </submittedName>
</protein>
<reference evidence="2" key="1">
    <citation type="submission" date="2016-09" db="EMBL/GenBank/DDBJ databases">
        <authorList>
            <person name="Capua I."/>
            <person name="De Benedictis P."/>
            <person name="Joannis T."/>
            <person name="Lombin L.H."/>
            <person name="Cattoli G."/>
        </authorList>
    </citation>
    <scope>NUCLEOTIDE SEQUENCE</scope>
    <source>
        <strain evidence="2">B9</strain>
    </source>
</reference>
<proteinExistence type="predicted"/>
<organism evidence="2">
    <name type="scientific">Cupriavidus necator</name>
    <name type="common">Alcaligenes eutrophus</name>
    <name type="synonym">Ralstonia eutropha</name>
    <dbReference type="NCBI Taxonomy" id="106590"/>
    <lineage>
        <taxon>Bacteria</taxon>
        <taxon>Pseudomonadati</taxon>
        <taxon>Pseudomonadota</taxon>
        <taxon>Betaproteobacteria</taxon>
        <taxon>Burkholderiales</taxon>
        <taxon>Burkholderiaceae</taxon>
        <taxon>Cupriavidus</taxon>
    </lineage>
</organism>
<dbReference type="AlphaFoldDB" id="A0A1K0JA42"/>
<dbReference type="InterPro" id="IPR029058">
    <property type="entry name" value="AB_hydrolase_fold"/>
</dbReference>
<dbReference type="EMBL" id="FMSH01000181">
    <property type="protein sequence ID" value="SCU75959.1"/>
    <property type="molecule type" value="Genomic_DNA"/>
</dbReference>
<evidence type="ECO:0000313" key="2">
    <source>
        <dbReference type="EMBL" id="SCU75959.1"/>
    </source>
</evidence>
<name>A0A1K0JA42_CUPNE</name>
<feature type="chain" id="PRO_5012520950" evidence="1">
    <location>
        <begin position="27"/>
        <end position="326"/>
    </location>
</feature>
<gene>
    <name evidence="2" type="ORF">CNECB9_2610034</name>
</gene>
<keyword evidence="1" id="KW-0732">Signal</keyword>
<evidence type="ECO:0000256" key="1">
    <source>
        <dbReference type="SAM" id="SignalP"/>
    </source>
</evidence>
<dbReference type="PANTHER" id="PTHR42972">
    <property type="entry name" value="TOL-PAL SYSTEM PROTEIN TOLB"/>
    <property type="match status" value="1"/>
</dbReference>
<dbReference type="PANTHER" id="PTHR42972:SF8">
    <property type="entry name" value="POLYHYDROXYBUTYRATE DEPOLYMERASE"/>
    <property type="match status" value="1"/>
</dbReference>